<dbReference type="Proteomes" id="UP001055439">
    <property type="component" value="Chromosome 9"/>
</dbReference>
<name>A0A9E7LCH1_9LILI</name>
<dbReference type="PANTHER" id="PTHR47838">
    <property type="entry name" value="21.7 KDA CLASS VI HEAT SHOCK PROTEIN"/>
    <property type="match status" value="1"/>
</dbReference>
<sequence>MAPPRVIEVRSGDQSLHSQKWRVALTEDAFDRFVACGGGAAAKVFGEGSLFSLLLFGKFFDPADAFPLWEFEAETLLSGPGNASKTAVDWSETDSVCSESRATRYWFGARKCDVEICGVKEKVVELSGLWGGREADAREWKAGRWWEHGFVRRLELPPDANWKKTEAYINDDIFLEIKIPKTASGSKSLISFCSCKKRVGDGLHHRAVLIELWSSVLTVCRISIEG</sequence>
<organism evidence="1 2">
    <name type="scientific">Musa troglodytarum</name>
    <name type="common">fe'i banana</name>
    <dbReference type="NCBI Taxonomy" id="320322"/>
    <lineage>
        <taxon>Eukaryota</taxon>
        <taxon>Viridiplantae</taxon>
        <taxon>Streptophyta</taxon>
        <taxon>Embryophyta</taxon>
        <taxon>Tracheophyta</taxon>
        <taxon>Spermatophyta</taxon>
        <taxon>Magnoliopsida</taxon>
        <taxon>Liliopsida</taxon>
        <taxon>Zingiberales</taxon>
        <taxon>Musaceae</taxon>
        <taxon>Musa</taxon>
    </lineage>
</organism>
<dbReference type="PANTHER" id="PTHR47838:SF1">
    <property type="entry name" value="21.7 KDA CLASS VI HEAT SHOCK PROTEIN"/>
    <property type="match status" value="1"/>
</dbReference>
<accession>A0A9E7LCH1</accession>
<dbReference type="SUPFAM" id="SSF49764">
    <property type="entry name" value="HSP20-like chaperones"/>
    <property type="match status" value="1"/>
</dbReference>
<dbReference type="EMBL" id="CP097511">
    <property type="protein sequence ID" value="URE45740.1"/>
    <property type="molecule type" value="Genomic_DNA"/>
</dbReference>
<keyword evidence="1" id="KW-0346">Stress response</keyword>
<gene>
    <name evidence="1" type="ORF">MUK42_14430</name>
</gene>
<dbReference type="InterPro" id="IPR008978">
    <property type="entry name" value="HSP20-like_chaperone"/>
</dbReference>
<evidence type="ECO:0000313" key="2">
    <source>
        <dbReference type="Proteomes" id="UP001055439"/>
    </source>
</evidence>
<evidence type="ECO:0000313" key="1">
    <source>
        <dbReference type="EMBL" id="URE45740.1"/>
    </source>
</evidence>
<dbReference type="OrthoDB" id="1431247at2759"/>
<keyword evidence="2" id="KW-1185">Reference proteome</keyword>
<proteinExistence type="predicted"/>
<protein>
    <submittedName>
        <fullName evidence="1">22.3 kDa class VI heat shock</fullName>
    </submittedName>
</protein>
<dbReference type="Gene3D" id="2.60.40.790">
    <property type="match status" value="1"/>
</dbReference>
<dbReference type="AlphaFoldDB" id="A0A9E7LCH1"/>
<reference evidence="1" key="1">
    <citation type="submission" date="2022-05" db="EMBL/GenBank/DDBJ databases">
        <title>The Musa troglodytarum L. genome provides insights into the mechanism of non-climacteric behaviour and enrichment of carotenoids.</title>
        <authorList>
            <person name="Wang J."/>
        </authorList>
    </citation>
    <scope>NUCLEOTIDE SEQUENCE</scope>
    <source>
        <tissue evidence="1">Leaf</tissue>
    </source>
</reference>